<keyword evidence="2" id="KW-1185">Reference proteome</keyword>
<gene>
    <name evidence="1" type="ORF">BV25DRAFT_1843129</name>
</gene>
<evidence type="ECO:0000313" key="2">
    <source>
        <dbReference type="Proteomes" id="UP000814140"/>
    </source>
</evidence>
<reference evidence="1" key="1">
    <citation type="submission" date="2021-03" db="EMBL/GenBank/DDBJ databases">
        <authorList>
            <consortium name="DOE Joint Genome Institute"/>
            <person name="Ahrendt S."/>
            <person name="Looney B.P."/>
            <person name="Miyauchi S."/>
            <person name="Morin E."/>
            <person name="Drula E."/>
            <person name="Courty P.E."/>
            <person name="Chicoki N."/>
            <person name="Fauchery L."/>
            <person name="Kohler A."/>
            <person name="Kuo A."/>
            <person name="Labutti K."/>
            <person name="Pangilinan J."/>
            <person name="Lipzen A."/>
            <person name="Riley R."/>
            <person name="Andreopoulos W."/>
            <person name="He G."/>
            <person name="Johnson J."/>
            <person name="Barry K.W."/>
            <person name="Grigoriev I.V."/>
            <person name="Nagy L."/>
            <person name="Hibbett D."/>
            <person name="Henrissat B."/>
            <person name="Matheny P.B."/>
            <person name="Labbe J."/>
            <person name="Martin F."/>
        </authorList>
    </citation>
    <scope>NUCLEOTIDE SEQUENCE</scope>
    <source>
        <strain evidence="1">HHB10654</strain>
    </source>
</reference>
<dbReference type="EMBL" id="MU277305">
    <property type="protein sequence ID" value="KAI0055196.1"/>
    <property type="molecule type" value="Genomic_DNA"/>
</dbReference>
<accession>A0ACB8SH38</accession>
<sequence length="551" mass="59754">MTEEESQEENSKTGRSQSRDFARYGTRFITVTDREPPGALPIEPFDTLPDRVIQLLSSREGLHELPPHKILSEVFQSEQLDGANVQLLLEILPARAAALAAAKDTAAPSSISRDASTFQAEQERRPIFNGRPAQRCGPSVTLYHPAFAAFVEAMDALDAIAPSEEELRLSGRLLSASSQILSSESARIQSTKGPIQELLAVPLFKRPLTDDQREADAYASQPLTTPGEEALVAYIEWTPELGQSGDPGLKISALYRDHVFQDAYTSIRNASSCPCVLLALAGPYMCVLGAVLTPRPVVEHLTEYIYIGAGPRTHARTTLVARMFHALRTAVAALQAEYAALARREAPDNSALFPRPSFRDALTADERAVVTGLAYESWFAYEGKADDDVRRAMFLARLRGAAVVVKFCEAYSADAHRLLAAHGLAPALHLCAALRGGLHMVVMARVAGETAFRRFRTVDAALRPTEAPLASAVRADVRRALALLHAAGLVFGDLRRPNVMVVSTDGRDGAMLVDFDWAGREGQARYPPMINDGGEIKWAAGVCVSAVDLST</sequence>
<name>A0ACB8SH38_9AGAM</name>
<evidence type="ECO:0000313" key="1">
    <source>
        <dbReference type="EMBL" id="KAI0055196.1"/>
    </source>
</evidence>
<organism evidence="1 2">
    <name type="scientific">Artomyces pyxidatus</name>
    <dbReference type="NCBI Taxonomy" id="48021"/>
    <lineage>
        <taxon>Eukaryota</taxon>
        <taxon>Fungi</taxon>
        <taxon>Dikarya</taxon>
        <taxon>Basidiomycota</taxon>
        <taxon>Agaricomycotina</taxon>
        <taxon>Agaricomycetes</taxon>
        <taxon>Russulales</taxon>
        <taxon>Auriscalpiaceae</taxon>
        <taxon>Artomyces</taxon>
    </lineage>
</organism>
<reference evidence="1" key="2">
    <citation type="journal article" date="2022" name="New Phytol.">
        <title>Evolutionary transition to the ectomycorrhizal habit in the genomes of a hyperdiverse lineage of mushroom-forming fungi.</title>
        <authorList>
            <person name="Looney B."/>
            <person name="Miyauchi S."/>
            <person name="Morin E."/>
            <person name="Drula E."/>
            <person name="Courty P.E."/>
            <person name="Kohler A."/>
            <person name="Kuo A."/>
            <person name="LaButti K."/>
            <person name="Pangilinan J."/>
            <person name="Lipzen A."/>
            <person name="Riley R."/>
            <person name="Andreopoulos W."/>
            <person name="He G."/>
            <person name="Johnson J."/>
            <person name="Nolan M."/>
            <person name="Tritt A."/>
            <person name="Barry K.W."/>
            <person name="Grigoriev I.V."/>
            <person name="Nagy L.G."/>
            <person name="Hibbett D."/>
            <person name="Henrissat B."/>
            <person name="Matheny P.B."/>
            <person name="Labbe J."/>
            <person name="Martin F.M."/>
        </authorList>
    </citation>
    <scope>NUCLEOTIDE SEQUENCE</scope>
    <source>
        <strain evidence="1">HHB10654</strain>
    </source>
</reference>
<protein>
    <submittedName>
        <fullName evidence="1">Uncharacterized protein</fullName>
    </submittedName>
</protein>
<proteinExistence type="predicted"/>
<comment type="caution">
    <text evidence="1">The sequence shown here is derived from an EMBL/GenBank/DDBJ whole genome shotgun (WGS) entry which is preliminary data.</text>
</comment>
<dbReference type="Proteomes" id="UP000814140">
    <property type="component" value="Unassembled WGS sequence"/>
</dbReference>